<evidence type="ECO:0000313" key="1">
    <source>
        <dbReference type="EMBL" id="OAT31314.1"/>
    </source>
</evidence>
<dbReference type="RefSeq" id="WP_064559359.1">
    <property type="nucleotide sequence ID" value="NZ_LXER01000019.1"/>
</dbReference>
<dbReference type="AlphaFoldDB" id="A0A1B7INP4"/>
<gene>
    <name evidence="1" type="ORF">M975_2239</name>
</gene>
<sequence>MIKLERNFIPDFFTRMDLQSLTQEFKDKGTAVWQHPEVKSACMKLSDGKCSFCEVKLEEASTYNEIEHFKDKNTFPDDVIRWENLLPSCRHCNGSKQRHNVVMNPIMNPCNDLPSEHLYMRGYRIKGKTDLGTTTVDVLNFNHREHKFIPRCKAGEVIDSSIDDAIEKLNWFLENPSTRRKNILMNLVEAILDECQKKSPFSAVSATMLHRSVEYAHLRESMQMRNLWTHYMQELHDESLSLTLQSIR</sequence>
<reference evidence="1 2" key="1">
    <citation type="submission" date="2016-04" db="EMBL/GenBank/DDBJ databases">
        <title>ATOL: Assembling a taxonomically balanced genome-scale reconstruction of the evolutionary history of the Enterobacteriaceae.</title>
        <authorList>
            <person name="Plunkett G.III."/>
            <person name="Neeno-Eckwall E.C."/>
            <person name="Glasner J.D."/>
            <person name="Perna N.T."/>
        </authorList>
    </citation>
    <scope>NUCLEOTIDE SEQUENCE [LARGE SCALE GENOMIC DNA]</scope>
    <source>
        <strain evidence="1 2">ATCC 51605</strain>
    </source>
</reference>
<proteinExistence type="predicted"/>
<dbReference type="Proteomes" id="UP000078410">
    <property type="component" value="Unassembled WGS sequence"/>
</dbReference>
<dbReference type="CDD" id="cd00085">
    <property type="entry name" value="HNHc"/>
    <property type="match status" value="1"/>
</dbReference>
<comment type="caution">
    <text evidence="1">The sequence shown here is derived from an EMBL/GenBank/DDBJ whole genome shotgun (WGS) entry which is preliminary data.</text>
</comment>
<evidence type="ECO:0008006" key="3">
    <source>
        <dbReference type="Google" id="ProtNLM"/>
    </source>
</evidence>
<name>A0A1B7INP4_9ENTR</name>
<dbReference type="InterPro" id="IPR003615">
    <property type="entry name" value="HNH_nuc"/>
</dbReference>
<keyword evidence="2" id="KW-1185">Reference proteome</keyword>
<protein>
    <recommendedName>
        <fullName evidence="3">HNH nuclease domain-containing protein</fullName>
    </recommendedName>
</protein>
<dbReference type="EMBL" id="LXER01000019">
    <property type="protein sequence ID" value="OAT31314.1"/>
    <property type="molecule type" value="Genomic_DNA"/>
</dbReference>
<dbReference type="OrthoDB" id="9816185at2"/>
<organism evidence="1 2">
    <name type="scientific">Buttiauxella brennerae ATCC 51605</name>
    <dbReference type="NCBI Taxonomy" id="1354251"/>
    <lineage>
        <taxon>Bacteria</taxon>
        <taxon>Pseudomonadati</taxon>
        <taxon>Pseudomonadota</taxon>
        <taxon>Gammaproteobacteria</taxon>
        <taxon>Enterobacterales</taxon>
        <taxon>Enterobacteriaceae</taxon>
        <taxon>Buttiauxella</taxon>
    </lineage>
</organism>
<evidence type="ECO:0000313" key="2">
    <source>
        <dbReference type="Proteomes" id="UP000078410"/>
    </source>
</evidence>
<accession>A0A1B7INP4</accession>
<dbReference type="Gene3D" id="1.10.30.50">
    <property type="match status" value="1"/>
</dbReference>
<dbReference type="PATRIC" id="fig|1354251.4.peg.2316"/>